<dbReference type="GO" id="GO:0008168">
    <property type="term" value="F:methyltransferase activity"/>
    <property type="evidence" value="ECO:0007669"/>
    <property type="project" value="UniProtKB-KW"/>
</dbReference>
<dbReference type="Proteomes" id="UP001339883">
    <property type="component" value="Unassembled WGS sequence"/>
</dbReference>
<proteinExistence type="inferred from homology"/>
<comment type="caution">
    <text evidence="5">The sequence shown here is derived from an EMBL/GenBank/DDBJ whole genome shotgun (WGS) entry which is preliminary data.</text>
</comment>
<protein>
    <submittedName>
        <fullName evidence="5">Class I SAM-dependent methyltransferase</fullName>
    </submittedName>
</protein>
<dbReference type="InterPro" id="IPR051052">
    <property type="entry name" value="Diverse_substrate_MTase"/>
</dbReference>
<gene>
    <name evidence="5" type="ORF">I2F25_06295</name>
</gene>
<keyword evidence="6" id="KW-1185">Reference proteome</keyword>
<dbReference type="Gene3D" id="3.40.50.150">
    <property type="entry name" value="Vaccinia Virus protein VP39"/>
    <property type="match status" value="1"/>
</dbReference>
<dbReference type="RefSeq" id="WP_325775134.1">
    <property type="nucleotide sequence ID" value="NZ_VTDN01000004.1"/>
</dbReference>
<name>A0ABU6DSM5_9GAMM</name>
<dbReference type="SUPFAM" id="SSF53335">
    <property type="entry name" value="S-adenosyl-L-methionine-dependent methyltransferases"/>
    <property type="match status" value="1"/>
</dbReference>
<evidence type="ECO:0000313" key="6">
    <source>
        <dbReference type="Proteomes" id="UP001339883"/>
    </source>
</evidence>
<dbReference type="EMBL" id="VTDN01000004">
    <property type="protein sequence ID" value="MEB5476657.1"/>
    <property type="molecule type" value="Genomic_DNA"/>
</dbReference>
<evidence type="ECO:0000313" key="5">
    <source>
        <dbReference type="EMBL" id="MEB5476657.1"/>
    </source>
</evidence>
<dbReference type="PANTHER" id="PTHR44942">
    <property type="entry name" value="METHYLTRANSF_11 DOMAIN-CONTAINING PROTEIN"/>
    <property type="match status" value="1"/>
</dbReference>
<reference evidence="5 6" key="1">
    <citation type="submission" date="2019-08" db="EMBL/GenBank/DDBJ databases">
        <title>Five species of Acinetobacter isolated from floral nectar and animal pollinators.</title>
        <authorList>
            <person name="Hendry T.A."/>
        </authorList>
    </citation>
    <scope>NUCLEOTIDE SEQUENCE [LARGE SCALE GENOMIC DNA]</scope>
    <source>
        <strain evidence="5 6">MD18.27</strain>
    </source>
</reference>
<evidence type="ECO:0000259" key="4">
    <source>
        <dbReference type="Pfam" id="PF08241"/>
    </source>
</evidence>
<evidence type="ECO:0000256" key="2">
    <source>
        <dbReference type="ARBA" id="ARBA00022603"/>
    </source>
</evidence>
<sequence length="265" mass="30916">MTQNIHPTAQDAFDKNAQSYQQVRPDYPPEIIPWLIQNFEIDNLTTAIDLGAGTGKFTRVLTHTDAHILAIEPVDDMAKQFMHIHPNIELIRAFSHAMPLKSQSVDLVMSAQAFHWFAHINTLQEIHRILKPNGHLGLIWNYRDNSHAWVQEISNFIATFEGNTPGFHHFNWKEVFNHQNLFKAVYEKRFSYIHRGTVEKVVCQRLLSTSFISTLTNTEKKEIQDHLERIIYQFLKKSPKDQIDFPYHTYAYTFIHLDSPTNMST</sequence>
<dbReference type="CDD" id="cd02440">
    <property type="entry name" value="AdoMet_MTases"/>
    <property type="match status" value="1"/>
</dbReference>
<evidence type="ECO:0000256" key="1">
    <source>
        <dbReference type="ARBA" id="ARBA00008361"/>
    </source>
</evidence>
<feature type="domain" description="Methyltransferase type 11" evidence="4">
    <location>
        <begin position="49"/>
        <end position="136"/>
    </location>
</feature>
<comment type="similarity">
    <text evidence="1">Belongs to the methyltransferase superfamily.</text>
</comment>
<dbReference type="InterPro" id="IPR029063">
    <property type="entry name" value="SAM-dependent_MTases_sf"/>
</dbReference>
<accession>A0ABU6DSM5</accession>
<dbReference type="InterPro" id="IPR013216">
    <property type="entry name" value="Methyltransf_11"/>
</dbReference>
<organism evidence="5 6">
    <name type="scientific">Acinetobacter pollinis</name>
    <dbReference type="NCBI Taxonomy" id="2605270"/>
    <lineage>
        <taxon>Bacteria</taxon>
        <taxon>Pseudomonadati</taxon>
        <taxon>Pseudomonadota</taxon>
        <taxon>Gammaproteobacteria</taxon>
        <taxon>Moraxellales</taxon>
        <taxon>Moraxellaceae</taxon>
        <taxon>Acinetobacter</taxon>
    </lineage>
</organism>
<evidence type="ECO:0000256" key="3">
    <source>
        <dbReference type="ARBA" id="ARBA00022679"/>
    </source>
</evidence>
<dbReference type="GO" id="GO:0032259">
    <property type="term" value="P:methylation"/>
    <property type="evidence" value="ECO:0007669"/>
    <property type="project" value="UniProtKB-KW"/>
</dbReference>
<keyword evidence="2 5" id="KW-0489">Methyltransferase</keyword>
<keyword evidence="3" id="KW-0808">Transferase</keyword>
<dbReference type="PANTHER" id="PTHR44942:SF4">
    <property type="entry name" value="METHYLTRANSFERASE TYPE 11 DOMAIN-CONTAINING PROTEIN"/>
    <property type="match status" value="1"/>
</dbReference>
<dbReference type="Pfam" id="PF08241">
    <property type="entry name" value="Methyltransf_11"/>
    <property type="match status" value="1"/>
</dbReference>